<dbReference type="PANTHER" id="PTHR42964:SF1">
    <property type="entry name" value="POLYKETIDE BIOSYNTHESIS ENOYL-COA HYDRATASE PKSH-RELATED"/>
    <property type="match status" value="1"/>
</dbReference>
<accession>A0A937KGL8</accession>
<dbReference type="CDD" id="cd06558">
    <property type="entry name" value="crotonase-like"/>
    <property type="match status" value="1"/>
</dbReference>
<sequence length="263" mass="29405">MGVLSNTATYETIKVRFEDDICFIQIDRPDANNAINDSLVEEFSNVLNQCEDTAKIVVVEGSPEVFCFGADFKGIQESLENGGQHQEQNPEPMYDLWMKLASGPYVSIAHVRGKANAGGIGFVAACDIVLCEERAVFSLSELLFGLMPACVLPFLIRKMGFSKAHYMTLMTQPISAKQAYDWGLVDAYEDKSENLLRKHLLRLRLLSKDGVARYKSYMNRLNDFPETSKAHALAANIEVFSDQNNLDKIARFVKTGQFPWEGG</sequence>
<dbReference type="AlphaFoldDB" id="A0A937KGL8"/>
<evidence type="ECO:0000256" key="1">
    <source>
        <dbReference type="ARBA" id="ARBA00005254"/>
    </source>
</evidence>
<dbReference type="RefSeq" id="WP_202859103.1">
    <property type="nucleotide sequence ID" value="NZ_JAEUGD010000067.1"/>
</dbReference>
<dbReference type="Pfam" id="PF00378">
    <property type="entry name" value="ECH_1"/>
    <property type="match status" value="1"/>
</dbReference>
<dbReference type="Gene3D" id="3.90.226.10">
    <property type="entry name" value="2-enoyl-CoA Hydratase, Chain A, domain 1"/>
    <property type="match status" value="1"/>
</dbReference>
<name>A0A937KGL8_9BACT</name>
<dbReference type="InterPro" id="IPR001753">
    <property type="entry name" value="Enoyl-CoA_hydra/iso"/>
</dbReference>
<gene>
    <name evidence="2" type="ORF">JMN32_24800</name>
</gene>
<organism evidence="2 3">
    <name type="scientific">Fulvivirga marina</name>
    <dbReference type="NCBI Taxonomy" id="2494733"/>
    <lineage>
        <taxon>Bacteria</taxon>
        <taxon>Pseudomonadati</taxon>
        <taxon>Bacteroidota</taxon>
        <taxon>Cytophagia</taxon>
        <taxon>Cytophagales</taxon>
        <taxon>Fulvivirgaceae</taxon>
        <taxon>Fulvivirga</taxon>
    </lineage>
</organism>
<dbReference type="PANTHER" id="PTHR42964">
    <property type="entry name" value="ENOYL-COA HYDRATASE"/>
    <property type="match status" value="1"/>
</dbReference>
<comment type="caution">
    <text evidence="2">The sequence shown here is derived from an EMBL/GenBank/DDBJ whole genome shotgun (WGS) entry which is preliminary data.</text>
</comment>
<evidence type="ECO:0000313" key="2">
    <source>
        <dbReference type="EMBL" id="MBL6449555.1"/>
    </source>
</evidence>
<dbReference type="NCBIfam" id="NF005498">
    <property type="entry name" value="PRK07112.1"/>
    <property type="match status" value="1"/>
</dbReference>
<proteinExistence type="inferred from homology"/>
<dbReference type="GO" id="GO:0003824">
    <property type="term" value="F:catalytic activity"/>
    <property type="evidence" value="ECO:0007669"/>
    <property type="project" value="UniProtKB-ARBA"/>
</dbReference>
<evidence type="ECO:0000313" key="3">
    <source>
        <dbReference type="Proteomes" id="UP000614216"/>
    </source>
</evidence>
<keyword evidence="3" id="KW-1185">Reference proteome</keyword>
<dbReference type="InterPro" id="IPR029045">
    <property type="entry name" value="ClpP/crotonase-like_dom_sf"/>
</dbReference>
<reference evidence="2" key="1">
    <citation type="submission" date="2021-01" db="EMBL/GenBank/DDBJ databases">
        <title>Fulvivirga kasyanovii gen. nov., sp nov., a novel member of the phylum Bacteroidetes isolated from seawater in a mussel farm.</title>
        <authorList>
            <person name="Zhao L.-H."/>
            <person name="Wang Z.-J."/>
        </authorList>
    </citation>
    <scope>NUCLEOTIDE SEQUENCE</scope>
    <source>
        <strain evidence="2">29W222</strain>
    </source>
</reference>
<dbReference type="Proteomes" id="UP000614216">
    <property type="component" value="Unassembled WGS sequence"/>
</dbReference>
<dbReference type="InterPro" id="IPR051683">
    <property type="entry name" value="Enoyl-CoA_Hydratase/Isomerase"/>
</dbReference>
<protein>
    <submittedName>
        <fullName evidence="2">Enoyl-CoA hydratase/isomerase</fullName>
    </submittedName>
</protein>
<comment type="similarity">
    <text evidence="1">Belongs to the enoyl-CoA hydratase/isomerase family.</text>
</comment>
<dbReference type="EMBL" id="JAEUGD010000067">
    <property type="protein sequence ID" value="MBL6449555.1"/>
    <property type="molecule type" value="Genomic_DNA"/>
</dbReference>
<dbReference type="SUPFAM" id="SSF52096">
    <property type="entry name" value="ClpP/crotonase"/>
    <property type="match status" value="1"/>
</dbReference>